<evidence type="ECO:0000259" key="2">
    <source>
        <dbReference type="Pfam" id="PF00755"/>
    </source>
</evidence>
<accession>A0A3P7LS19</accession>
<proteinExistence type="inferred from homology"/>
<gene>
    <name evidence="3" type="ORF">SVUK_LOCUS20183</name>
</gene>
<name>A0A3P7LS19_STRVU</name>
<dbReference type="GO" id="GO:0005739">
    <property type="term" value="C:mitochondrion"/>
    <property type="evidence" value="ECO:0007669"/>
    <property type="project" value="TreeGrafter"/>
</dbReference>
<organism evidence="3 4">
    <name type="scientific">Strongylus vulgaris</name>
    <name type="common">Blood worm</name>
    <dbReference type="NCBI Taxonomy" id="40348"/>
    <lineage>
        <taxon>Eukaryota</taxon>
        <taxon>Metazoa</taxon>
        <taxon>Ecdysozoa</taxon>
        <taxon>Nematoda</taxon>
        <taxon>Chromadorea</taxon>
        <taxon>Rhabditida</taxon>
        <taxon>Rhabditina</taxon>
        <taxon>Rhabditomorpha</taxon>
        <taxon>Strongyloidea</taxon>
        <taxon>Strongylidae</taxon>
        <taxon>Strongylus</taxon>
    </lineage>
</organism>
<dbReference type="InterPro" id="IPR000542">
    <property type="entry name" value="Carn_acyl_trans"/>
</dbReference>
<dbReference type="InterPro" id="IPR023213">
    <property type="entry name" value="CAT-like_dom_sf"/>
</dbReference>
<evidence type="ECO:0000256" key="1">
    <source>
        <dbReference type="ARBA" id="ARBA00005232"/>
    </source>
</evidence>
<feature type="domain" description="Choline/carnitine acyltransferase" evidence="2">
    <location>
        <begin position="3"/>
        <end position="79"/>
    </location>
</feature>
<dbReference type="OrthoDB" id="240216at2759"/>
<dbReference type="PANTHER" id="PTHR22589">
    <property type="entry name" value="CARNITINE O-ACYLTRANSFERASE"/>
    <property type="match status" value="1"/>
</dbReference>
<dbReference type="GO" id="GO:0006631">
    <property type="term" value="P:fatty acid metabolic process"/>
    <property type="evidence" value="ECO:0007669"/>
    <property type="project" value="TreeGrafter"/>
</dbReference>
<comment type="similarity">
    <text evidence="1">Belongs to the carnitine/choline acetyltransferase family.</text>
</comment>
<dbReference type="Proteomes" id="UP000270094">
    <property type="component" value="Unassembled WGS sequence"/>
</dbReference>
<dbReference type="GO" id="GO:0009437">
    <property type="term" value="P:carnitine metabolic process"/>
    <property type="evidence" value="ECO:0007669"/>
    <property type="project" value="TreeGrafter"/>
</dbReference>
<evidence type="ECO:0000313" key="3">
    <source>
        <dbReference type="EMBL" id="VDM85185.1"/>
    </source>
</evidence>
<dbReference type="SUPFAM" id="SSF52777">
    <property type="entry name" value="CoA-dependent acyltransferases"/>
    <property type="match status" value="1"/>
</dbReference>
<reference evidence="3 4" key="1">
    <citation type="submission" date="2018-11" db="EMBL/GenBank/DDBJ databases">
        <authorList>
            <consortium name="Pathogen Informatics"/>
        </authorList>
    </citation>
    <scope>NUCLEOTIDE SEQUENCE [LARGE SCALE GENOMIC DNA]</scope>
</reference>
<dbReference type="PANTHER" id="PTHR22589:SF31">
    <property type="entry name" value="CARNITINE O-PALMITOYLTRANSFERASE"/>
    <property type="match status" value="1"/>
</dbReference>
<sequence length="94" mass="10424">MYLLSTSQTPLNQVDSEMTGMNDAQRLRLTTAGGGFGPVADRGYGVSYIVAGEDQISFHISSKRSADNTSSKEFREELKRSLRDMKALFEEKAK</sequence>
<dbReference type="Gene3D" id="3.30.559.10">
    <property type="entry name" value="Chloramphenicol acetyltransferase-like domain"/>
    <property type="match status" value="1"/>
</dbReference>
<keyword evidence="4" id="KW-1185">Reference proteome</keyword>
<protein>
    <recommendedName>
        <fullName evidence="2">Choline/carnitine acyltransferase domain-containing protein</fullName>
    </recommendedName>
</protein>
<dbReference type="Pfam" id="PF00755">
    <property type="entry name" value="Carn_acyltransf"/>
    <property type="match status" value="1"/>
</dbReference>
<dbReference type="AlphaFoldDB" id="A0A3P7LS19"/>
<dbReference type="EMBL" id="UYYB01137142">
    <property type="protein sequence ID" value="VDM85185.1"/>
    <property type="molecule type" value="Genomic_DNA"/>
</dbReference>
<dbReference type="GO" id="GO:0004095">
    <property type="term" value="F:carnitine O-palmitoyltransferase activity"/>
    <property type="evidence" value="ECO:0007669"/>
    <property type="project" value="TreeGrafter"/>
</dbReference>
<evidence type="ECO:0000313" key="4">
    <source>
        <dbReference type="Proteomes" id="UP000270094"/>
    </source>
</evidence>
<dbReference type="InterPro" id="IPR039551">
    <property type="entry name" value="Cho/carn_acyl_trans"/>
</dbReference>